<reference evidence="1 2" key="1">
    <citation type="journal article" date="2013" name="Curr. Biol.">
        <title>The Genome of the Foraminiferan Reticulomyxa filosa.</title>
        <authorList>
            <person name="Glockner G."/>
            <person name="Hulsmann N."/>
            <person name="Schleicher M."/>
            <person name="Noegel A.A."/>
            <person name="Eichinger L."/>
            <person name="Gallinger C."/>
            <person name="Pawlowski J."/>
            <person name="Sierra R."/>
            <person name="Euteneuer U."/>
            <person name="Pillet L."/>
            <person name="Moustafa A."/>
            <person name="Platzer M."/>
            <person name="Groth M."/>
            <person name="Szafranski K."/>
            <person name="Schliwa M."/>
        </authorList>
    </citation>
    <scope>NUCLEOTIDE SEQUENCE [LARGE SCALE GENOMIC DNA]</scope>
</reference>
<keyword evidence="2" id="KW-1185">Reference proteome</keyword>
<evidence type="ECO:0000313" key="1">
    <source>
        <dbReference type="EMBL" id="ETO02232.1"/>
    </source>
</evidence>
<gene>
    <name evidence="1" type="ORF">RFI_35204</name>
</gene>
<organism evidence="1 2">
    <name type="scientific">Reticulomyxa filosa</name>
    <dbReference type="NCBI Taxonomy" id="46433"/>
    <lineage>
        <taxon>Eukaryota</taxon>
        <taxon>Sar</taxon>
        <taxon>Rhizaria</taxon>
        <taxon>Retaria</taxon>
        <taxon>Foraminifera</taxon>
        <taxon>Monothalamids</taxon>
        <taxon>Reticulomyxidae</taxon>
        <taxon>Reticulomyxa</taxon>
    </lineage>
</organism>
<sequence length="183" mass="21680">MNIEKATFEKEIALEYLEYFIREHVMRYDEWLLYRNDDSHVEGRCNRYDDLTKFQKVVVNWSFLLLCLQRQLYHSINIFLHCDVAPLFFFSPFHATTTYATKFKTEICLELGMLGLYCIEPANVFGEHFSEAKVNKWKETKAITIDKDKFVSIQKARIKRRQCVDLALNSHKLGEMVVSLTSF</sequence>
<name>X6LM51_RETFI</name>
<accession>X6LM51</accession>
<dbReference type="Proteomes" id="UP000023152">
    <property type="component" value="Unassembled WGS sequence"/>
</dbReference>
<comment type="caution">
    <text evidence="1">The sequence shown here is derived from an EMBL/GenBank/DDBJ whole genome shotgun (WGS) entry which is preliminary data.</text>
</comment>
<evidence type="ECO:0000313" key="2">
    <source>
        <dbReference type="Proteomes" id="UP000023152"/>
    </source>
</evidence>
<dbReference type="AlphaFoldDB" id="X6LM51"/>
<dbReference type="EMBL" id="ASPP01036361">
    <property type="protein sequence ID" value="ETO02232.1"/>
    <property type="molecule type" value="Genomic_DNA"/>
</dbReference>
<protein>
    <submittedName>
        <fullName evidence="1">Uncharacterized protein</fullName>
    </submittedName>
</protein>
<proteinExistence type="predicted"/>
<feature type="non-terminal residue" evidence="1">
    <location>
        <position position="183"/>
    </location>
</feature>